<dbReference type="OrthoDB" id="515428at2"/>
<reference evidence="2 4" key="1">
    <citation type="submission" date="2019-09" db="EMBL/GenBank/DDBJ databases">
        <title>Genome sequence of Clostridium sp. EA1.</title>
        <authorList>
            <person name="Poehlein A."/>
            <person name="Bengelsdorf F.R."/>
            <person name="Daniel R."/>
        </authorList>
    </citation>
    <scope>NUCLEOTIDE SEQUENCE [LARGE SCALE GENOMIC DNA]</scope>
    <source>
        <strain evidence="2 4">EA1</strain>
    </source>
</reference>
<dbReference type="Pfam" id="PF12728">
    <property type="entry name" value="HTH_17"/>
    <property type="match status" value="1"/>
</dbReference>
<name>A0A6N8I1E6_9FIRM</name>
<dbReference type="AlphaFoldDB" id="A0A6N8I1E6"/>
<dbReference type="RefSeq" id="WP_156990833.1">
    <property type="nucleotide sequence ID" value="NZ_CP060286.1"/>
</dbReference>
<evidence type="ECO:0000313" key="5">
    <source>
        <dbReference type="Proteomes" id="UP000515909"/>
    </source>
</evidence>
<keyword evidence="4" id="KW-1185">Reference proteome</keyword>
<dbReference type="NCBIfam" id="TIGR01764">
    <property type="entry name" value="excise"/>
    <property type="match status" value="1"/>
</dbReference>
<dbReference type="EMBL" id="VWXL01000071">
    <property type="protein sequence ID" value="MVB11738.1"/>
    <property type="molecule type" value="Genomic_DNA"/>
</dbReference>
<evidence type="ECO:0000313" key="4">
    <source>
        <dbReference type="Proteomes" id="UP000469440"/>
    </source>
</evidence>
<accession>A0A7G8T877</accession>
<protein>
    <submittedName>
        <fullName evidence="3">Helix-turn-helix domain-containing protein</fullName>
    </submittedName>
</protein>
<dbReference type="KEGG" id="cfem:HCR03_13975"/>
<evidence type="ECO:0000313" key="2">
    <source>
        <dbReference type="EMBL" id="MVB11738.1"/>
    </source>
</evidence>
<feature type="domain" description="Helix-turn-helix" evidence="1">
    <location>
        <begin position="20"/>
        <end position="65"/>
    </location>
</feature>
<evidence type="ECO:0000313" key="3">
    <source>
        <dbReference type="EMBL" id="QNK39818.1"/>
    </source>
</evidence>
<dbReference type="GO" id="GO:0003677">
    <property type="term" value="F:DNA binding"/>
    <property type="evidence" value="ECO:0007669"/>
    <property type="project" value="InterPro"/>
</dbReference>
<dbReference type="Proteomes" id="UP000469440">
    <property type="component" value="Unassembled WGS sequence"/>
</dbReference>
<dbReference type="InterPro" id="IPR041657">
    <property type="entry name" value="HTH_17"/>
</dbReference>
<sequence length="105" mass="11628">MIAVSERVYLSMFRDEPEVFTVPEAAKLLRIGINQTYRLARSGRLGSIRVTNKVLVPKLSVVAFLVENNPCRFVPFDTWLSPSECGIVCTADGSTGESHAKGERK</sequence>
<evidence type="ECO:0000259" key="1">
    <source>
        <dbReference type="Pfam" id="PF12728"/>
    </source>
</evidence>
<dbReference type="InterPro" id="IPR010093">
    <property type="entry name" value="SinI_DNA-bd"/>
</dbReference>
<accession>A0A6N8I1E6</accession>
<organism evidence="2 4">
    <name type="scientific">Caproicibacter fermentans</name>
    <dbReference type="NCBI Taxonomy" id="2576756"/>
    <lineage>
        <taxon>Bacteria</taxon>
        <taxon>Bacillati</taxon>
        <taxon>Bacillota</taxon>
        <taxon>Clostridia</taxon>
        <taxon>Eubacteriales</taxon>
        <taxon>Acutalibacteraceae</taxon>
        <taxon>Caproicibacter</taxon>
    </lineage>
</organism>
<reference evidence="3 5" key="2">
    <citation type="submission" date="2020-08" db="EMBL/GenBank/DDBJ databases">
        <title>The isolate Caproiciproducens sp. 7D4C2 produces n-caproate at mildly acidic conditions from hexoses: genome and rBOX comparison with related strains and chain-elongating bacteria.</title>
        <authorList>
            <person name="Esquivel-Elizondo S."/>
            <person name="Bagci C."/>
            <person name="Temovska M."/>
            <person name="Jeon B.S."/>
            <person name="Bessarab I."/>
            <person name="Williams R.B.H."/>
            <person name="Huson D.H."/>
            <person name="Angenent L.T."/>
        </authorList>
    </citation>
    <scope>NUCLEOTIDE SEQUENCE [LARGE SCALE GENOMIC DNA]</scope>
    <source>
        <strain evidence="3 5">7D4C2</strain>
    </source>
</reference>
<dbReference type="Proteomes" id="UP000515909">
    <property type="component" value="Chromosome"/>
</dbReference>
<dbReference type="EMBL" id="CP060286">
    <property type="protein sequence ID" value="QNK39818.1"/>
    <property type="molecule type" value="Genomic_DNA"/>
</dbReference>
<proteinExistence type="predicted"/>
<gene>
    <name evidence="2" type="ORF">CAFE_24620</name>
    <name evidence="3" type="ORF">HCR03_13975</name>
</gene>